<dbReference type="KEGG" id="asip:AQUSIP_01580"/>
<comment type="similarity">
    <text evidence="7">Belongs to the NhaA Na(+)/H(+) (TC 2.A.33) antiporter family.</text>
</comment>
<organism evidence="8 9">
    <name type="scientific">Aquicella siphonis</name>
    <dbReference type="NCBI Taxonomy" id="254247"/>
    <lineage>
        <taxon>Bacteria</taxon>
        <taxon>Pseudomonadati</taxon>
        <taxon>Pseudomonadota</taxon>
        <taxon>Gammaproteobacteria</taxon>
        <taxon>Legionellales</taxon>
        <taxon>Coxiellaceae</taxon>
        <taxon>Aquicella</taxon>
    </lineage>
</organism>
<evidence type="ECO:0000313" key="9">
    <source>
        <dbReference type="Proteomes" id="UP000324194"/>
    </source>
</evidence>
<comment type="function">
    <text evidence="7">Na(+)/H(+) antiporter that extrudes sodium in exchange for external protons.</text>
</comment>
<feature type="transmembrane region" description="Helical" evidence="7">
    <location>
        <begin position="110"/>
        <end position="131"/>
    </location>
</feature>
<feature type="transmembrane region" description="Helical" evidence="7">
    <location>
        <begin position="12"/>
        <end position="31"/>
    </location>
</feature>
<feature type="transmembrane region" description="Helical" evidence="7">
    <location>
        <begin position="245"/>
        <end position="263"/>
    </location>
</feature>
<feature type="transmembrane region" description="Helical" evidence="7">
    <location>
        <begin position="311"/>
        <end position="337"/>
    </location>
</feature>
<dbReference type="Proteomes" id="UP000324194">
    <property type="component" value="Chromosome 1"/>
</dbReference>
<dbReference type="GO" id="GO:0015385">
    <property type="term" value="F:sodium:proton antiporter activity"/>
    <property type="evidence" value="ECO:0007669"/>
    <property type="project" value="UniProtKB-UniRule"/>
</dbReference>
<dbReference type="InterPro" id="IPR023171">
    <property type="entry name" value="Na/H_antiporter_dom_sf"/>
</dbReference>
<evidence type="ECO:0000256" key="5">
    <source>
        <dbReference type="ARBA" id="ARBA00023136"/>
    </source>
</evidence>
<evidence type="ECO:0000256" key="3">
    <source>
        <dbReference type="ARBA" id="ARBA00022692"/>
    </source>
</evidence>
<dbReference type="NCBIfam" id="TIGR00773">
    <property type="entry name" value="NhaA"/>
    <property type="match status" value="1"/>
</dbReference>
<dbReference type="Pfam" id="PF06965">
    <property type="entry name" value="Na_H_antiport_1"/>
    <property type="match status" value="1"/>
</dbReference>
<keyword evidence="5 7" id="KW-0472">Membrane</keyword>
<dbReference type="RefSeq" id="WP_148337692.1">
    <property type="nucleotide sequence ID" value="NZ_LR699119.1"/>
</dbReference>
<evidence type="ECO:0000256" key="6">
    <source>
        <dbReference type="ARBA" id="ARBA00023201"/>
    </source>
</evidence>
<reference evidence="8 9" key="1">
    <citation type="submission" date="2019-08" db="EMBL/GenBank/DDBJ databases">
        <authorList>
            <person name="Guy L."/>
        </authorList>
    </citation>
    <scope>NUCLEOTIDE SEQUENCE [LARGE SCALE GENOMIC DNA]</scope>
    <source>
        <strain evidence="8 9">SGT-108</strain>
    </source>
</reference>
<evidence type="ECO:0000256" key="7">
    <source>
        <dbReference type="HAMAP-Rule" id="MF_01844"/>
    </source>
</evidence>
<dbReference type="NCBIfam" id="NF007111">
    <property type="entry name" value="PRK09560.1"/>
    <property type="match status" value="1"/>
</dbReference>
<dbReference type="NCBIfam" id="NF007112">
    <property type="entry name" value="PRK09561.1"/>
    <property type="match status" value="1"/>
</dbReference>
<name>A0A5E4PDM4_9COXI</name>
<dbReference type="EMBL" id="LR699119">
    <property type="protein sequence ID" value="VVC74884.1"/>
    <property type="molecule type" value="Genomic_DNA"/>
</dbReference>
<dbReference type="PANTHER" id="PTHR30341:SF0">
    <property type="entry name" value="NA(+)_H(+) ANTIPORTER NHAA"/>
    <property type="match status" value="1"/>
</dbReference>
<keyword evidence="7" id="KW-0406">Ion transport</keyword>
<comment type="catalytic activity">
    <reaction evidence="7">
        <text>Na(+)(in) + 2 H(+)(out) = Na(+)(out) + 2 H(+)(in)</text>
        <dbReference type="Rhea" id="RHEA:29251"/>
        <dbReference type="ChEBI" id="CHEBI:15378"/>
        <dbReference type="ChEBI" id="CHEBI:29101"/>
    </reaction>
</comment>
<keyword evidence="2 7" id="KW-1003">Cell membrane</keyword>
<dbReference type="OrthoDB" id="9808135at2"/>
<feature type="transmembrane region" description="Helical" evidence="7">
    <location>
        <begin position="349"/>
        <end position="370"/>
    </location>
</feature>
<protein>
    <recommendedName>
        <fullName evidence="7">Na(+)/H(+) antiporter NhaA</fullName>
    </recommendedName>
    <alternativeName>
        <fullName evidence="7">Sodium/proton antiporter NhaA</fullName>
    </alternativeName>
</protein>
<feature type="transmembrane region" description="Helical" evidence="7">
    <location>
        <begin position="85"/>
        <end position="104"/>
    </location>
</feature>
<evidence type="ECO:0000256" key="4">
    <source>
        <dbReference type="ARBA" id="ARBA00022989"/>
    </source>
</evidence>
<evidence type="ECO:0000256" key="1">
    <source>
        <dbReference type="ARBA" id="ARBA00004429"/>
    </source>
</evidence>
<dbReference type="PANTHER" id="PTHR30341">
    <property type="entry name" value="SODIUM ION/PROTON ANTIPORTER NHAA-RELATED"/>
    <property type="match status" value="1"/>
</dbReference>
<feature type="transmembrane region" description="Helical" evidence="7">
    <location>
        <begin position="168"/>
        <end position="186"/>
    </location>
</feature>
<feature type="transmembrane region" description="Helical" evidence="7">
    <location>
        <begin position="43"/>
        <end position="64"/>
    </location>
</feature>
<dbReference type="GO" id="GO:0006885">
    <property type="term" value="P:regulation of pH"/>
    <property type="evidence" value="ECO:0007669"/>
    <property type="project" value="UniProtKB-UniRule"/>
</dbReference>
<keyword evidence="7" id="KW-0050">Antiport</keyword>
<keyword evidence="7" id="KW-0915">Sodium</keyword>
<keyword evidence="9" id="KW-1185">Reference proteome</keyword>
<dbReference type="InterPro" id="IPR004670">
    <property type="entry name" value="NhaA"/>
</dbReference>
<accession>A0A5E4PDM4</accession>
<keyword evidence="6 7" id="KW-0739">Sodium transport</keyword>
<dbReference type="HAMAP" id="MF_01844">
    <property type="entry name" value="NhaA"/>
    <property type="match status" value="1"/>
</dbReference>
<dbReference type="Gene3D" id="1.20.1530.10">
    <property type="entry name" value="Na+/H+ antiporter like domain"/>
    <property type="match status" value="1"/>
</dbReference>
<gene>
    <name evidence="7 8" type="primary">nhaA</name>
    <name evidence="8" type="ORF">AQUSIP_01580</name>
</gene>
<keyword evidence="4 7" id="KW-1133">Transmembrane helix</keyword>
<dbReference type="AlphaFoldDB" id="A0A5E4PDM4"/>
<comment type="subcellular location">
    <subcellularLocation>
        <location evidence="1">Cell inner membrane</location>
        <topology evidence="1">Multi-pass membrane protein</topology>
    </subcellularLocation>
    <subcellularLocation>
        <location evidence="7">Cell membrane</location>
        <topology evidence="7">Multi-pass membrane protein</topology>
    </subcellularLocation>
</comment>
<feature type="transmembrane region" description="Helical" evidence="7">
    <location>
        <begin position="275"/>
        <end position="299"/>
    </location>
</feature>
<keyword evidence="3 7" id="KW-0812">Transmembrane</keyword>
<feature type="transmembrane region" description="Helical" evidence="7">
    <location>
        <begin position="143"/>
        <end position="162"/>
    </location>
</feature>
<evidence type="ECO:0000313" key="8">
    <source>
        <dbReference type="EMBL" id="VVC74884.1"/>
    </source>
</evidence>
<proteinExistence type="inferred from homology"/>
<dbReference type="GO" id="GO:0005886">
    <property type="term" value="C:plasma membrane"/>
    <property type="evidence" value="ECO:0007669"/>
    <property type="project" value="UniProtKB-SubCell"/>
</dbReference>
<sequence>MPIRVVQRFLQLESAGGIILFVMALLAMLWANSPLRFIHQQFIDQFLFVINDGLMTLFFLVVGLELKRGYLEGQFSRFSQMALPLIAALGGMVVPALIYCLICYPDPVTLRGWATPVATDIAFALGVLSLFGKRIPVTLKLFLMALAIFDDVGAILIITVFYSNGVSVLLLAVSALILLLLFRLNAMSVRSLPLYGVLGVLLWISLFCAGIHPTIAGVLFALAAPDNADKRKSVLHRLENGLHPWVAYIIMPLFALANAGFSLHGLTWKILLDDVVLGIVLGLLIGKQAGVMFFSWILIRLKWARLPENTTWLQFYGAALLCGIGFTMSLFLGTLSFANESAYLMEVRLGVIAGSLLSGLLGVAVLLFAFSKVKHISDLRRA</sequence>
<evidence type="ECO:0000256" key="2">
    <source>
        <dbReference type="ARBA" id="ARBA00022475"/>
    </source>
</evidence>
<keyword evidence="7" id="KW-0813">Transport</keyword>
<feature type="transmembrane region" description="Helical" evidence="7">
    <location>
        <begin position="198"/>
        <end position="225"/>
    </location>
</feature>